<sequence>MEPGLYKNHIEPYFGNQFINKIVVADLQKWADKTAIENDKKTKKQLEFFS</sequence>
<protein>
    <recommendedName>
        <fullName evidence="1">Integrase SAM-like N-terminal domain-containing protein</fullName>
    </recommendedName>
</protein>
<dbReference type="EMBL" id="AEHQ01000069">
    <property type="protein sequence ID" value="EFO70395.1"/>
    <property type="molecule type" value="Genomic_DNA"/>
</dbReference>
<dbReference type="Proteomes" id="UP000003648">
    <property type="component" value="Unassembled WGS sequence"/>
</dbReference>
<dbReference type="Pfam" id="PF14659">
    <property type="entry name" value="Phage_int_SAM_3"/>
    <property type="match status" value="1"/>
</dbReference>
<organism evidence="2 3">
    <name type="scientific">Lactobacillus iners LactinV 01V1-a</name>
    <dbReference type="NCBI Taxonomy" id="879297"/>
    <lineage>
        <taxon>Bacteria</taxon>
        <taxon>Bacillati</taxon>
        <taxon>Bacillota</taxon>
        <taxon>Bacilli</taxon>
        <taxon>Lactobacillales</taxon>
        <taxon>Lactobacillaceae</taxon>
        <taxon>Lactobacillus</taxon>
    </lineage>
</organism>
<reference evidence="2 3" key="1">
    <citation type="submission" date="2010-09" db="EMBL/GenBank/DDBJ databases">
        <authorList>
            <person name="Durkin A.S."/>
            <person name="Madupu R."/>
            <person name="Torralba M."/>
            <person name="Gillis M."/>
            <person name="Methe B."/>
            <person name="Sutton G."/>
            <person name="Nelson K.E."/>
        </authorList>
    </citation>
    <scope>NUCLEOTIDE SEQUENCE [LARGE SCALE GENOMIC DNA]</scope>
    <source>
        <strain evidence="2 3">LactinV 01V1-a</strain>
    </source>
</reference>
<accession>E1NTW5</accession>
<dbReference type="GO" id="GO:0015074">
    <property type="term" value="P:DNA integration"/>
    <property type="evidence" value="ECO:0007669"/>
    <property type="project" value="InterPro"/>
</dbReference>
<comment type="caution">
    <text evidence="2">The sequence shown here is derived from an EMBL/GenBank/DDBJ whole genome shotgun (WGS) entry which is preliminary data.</text>
</comment>
<evidence type="ECO:0000313" key="2">
    <source>
        <dbReference type="EMBL" id="EFO70395.1"/>
    </source>
</evidence>
<evidence type="ECO:0000313" key="3">
    <source>
        <dbReference type="Proteomes" id="UP000003648"/>
    </source>
</evidence>
<dbReference type="InterPro" id="IPR004107">
    <property type="entry name" value="Integrase_SAM-like_N"/>
</dbReference>
<proteinExistence type="predicted"/>
<dbReference type="GO" id="GO:0003677">
    <property type="term" value="F:DNA binding"/>
    <property type="evidence" value="ECO:0007669"/>
    <property type="project" value="InterPro"/>
</dbReference>
<gene>
    <name evidence="2" type="ORF">HMPREF9211_1034</name>
</gene>
<dbReference type="AlphaFoldDB" id="E1NTW5"/>
<name>E1NTW5_9LACO</name>
<feature type="domain" description="Integrase SAM-like N-terminal" evidence="1">
    <location>
        <begin position="6"/>
        <end position="33"/>
    </location>
</feature>
<evidence type="ECO:0000259" key="1">
    <source>
        <dbReference type="Pfam" id="PF14659"/>
    </source>
</evidence>